<dbReference type="RefSeq" id="WP_154457110.1">
    <property type="nucleotide sequence ID" value="NZ_VUMV01000002.1"/>
</dbReference>
<dbReference type="SUPFAM" id="SSF51735">
    <property type="entry name" value="NAD(P)-binding Rossmann-fold domains"/>
    <property type="match status" value="1"/>
</dbReference>
<dbReference type="SUPFAM" id="SSF52283">
    <property type="entry name" value="Formate/glycerate dehydrogenase catalytic domain-like"/>
    <property type="match status" value="1"/>
</dbReference>
<evidence type="ECO:0000256" key="2">
    <source>
        <dbReference type="ARBA" id="ARBA00023002"/>
    </source>
</evidence>
<dbReference type="InterPro" id="IPR006140">
    <property type="entry name" value="D-isomer_DH_NAD-bd"/>
</dbReference>
<dbReference type="InterPro" id="IPR029753">
    <property type="entry name" value="D-isomer_DH_CS"/>
</dbReference>
<keyword evidence="8" id="KW-1185">Reference proteome</keyword>
<evidence type="ECO:0000259" key="5">
    <source>
        <dbReference type="Pfam" id="PF00389"/>
    </source>
</evidence>
<dbReference type="GO" id="GO:0051287">
    <property type="term" value="F:NAD binding"/>
    <property type="evidence" value="ECO:0007669"/>
    <property type="project" value="InterPro"/>
</dbReference>
<dbReference type="Proteomes" id="UP000466864">
    <property type="component" value="Unassembled WGS sequence"/>
</dbReference>
<dbReference type="PROSITE" id="PS00065">
    <property type="entry name" value="D_2_HYDROXYACID_DH_1"/>
    <property type="match status" value="1"/>
</dbReference>
<dbReference type="Pfam" id="PF00389">
    <property type="entry name" value="2-Hacid_dh"/>
    <property type="match status" value="1"/>
</dbReference>
<keyword evidence="3" id="KW-0520">NAD</keyword>
<feature type="domain" description="D-isomer specific 2-hydroxyacid dehydrogenase catalytic" evidence="5">
    <location>
        <begin position="3"/>
        <end position="318"/>
    </location>
</feature>
<evidence type="ECO:0000256" key="4">
    <source>
        <dbReference type="RuleBase" id="RU003719"/>
    </source>
</evidence>
<dbReference type="InterPro" id="IPR006139">
    <property type="entry name" value="D-isomer_2_OHA_DH_cat_dom"/>
</dbReference>
<dbReference type="PANTHER" id="PTHR43026">
    <property type="entry name" value="2-HYDROXYACID DEHYDROGENASE HOMOLOG 1-RELATED"/>
    <property type="match status" value="1"/>
</dbReference>
<dbReference type="Gene3D" id="3.40.50.720">
    <property type="entry name" value="NAD(P)-binding Rossmann-like Domain"/>
    <property type="match status" value="2"/>
</dbReference>
<dbReference type="GO" id="GO:0008720">
    <property type="term" value="F:D-lactate dehydrogenase (NAD+) activity"/>
    <property type="evidence" value="ECO:0007669"/>
    <property type="project" value="TreeGrafter"/>
</dbReference>
<evidence type="ECO:0000313" key="8">
    <source>
        <dbReference type="Proteomes" id="UP000466864"/>
    </source>
</evidence>
<evidence type="ECO:0000259" key="6">
    <source>
        <dbReference type="Pfam" id="PF02826"/>
    </source>
</evidence>
<name>A0A7X2P6V5_9FIRM</name>
<dbReference type="Pfam" id="PF02826">
    <property type="entry name" value="2-Hacid_dh_C"/>
    <property type="match status" value="1"/>
</dbReference>
<gene>
    <name evidence="7" type="ORF">FYJ60_03010</name>
</gene>
<dbReference type="InterPro" id="IPR058205">
    <property type="entry name" value="D-LDH-like"/>
</dbReference>
<protein>
    <submittedName>
        <fullName evidence="7">Lactate dehydrogenase</fullName>
    </submittedName>
</protein>
<dbReference type="AlphaFoldDB" id="A0A7X2P6V5"/>
<sequence length="324" mass="36715">MKVLVYSCREDEKELLEEYESSGEFEFTYCSSQPTMENYFLAEGIPIITIVGTQVPDELLKKFADIGVKFISCRCIGLDHINPAYAKELGIKVTNITYSPNAVADYAIMLILMCLRKEKYILEHYKVRDYTLAQNQGRELRDMTVGVVGGGRIGRTVIQEISGFGSRILVYDKYENEEVKKHAEYVPYETLLRQSDVITFHAPGNDDTYHMLNLENVKLLKRGAVIVNTSRGSNIDNKALIYGIEHGIISQAGLDVVDHEPRIYNINHRDSIPTDHDVAVLESYPNVIITPHTAFYTDHAVRDMIEHALDNIRNFAQESKGGCQ</sequence>
<keyword evidence="2 4" id="KW-0560">Oxidoreductase</keyword>
<proteinExistence type="inferred from homology"/>
<evidence type="ECO:0000256" key="1">
    <source>
        <dbReference type="ARBA" id="ARBA00005854"/>
    </source>
</evidence>
<dbReference type="InterPro" id="IPR036291">
    <property type="entry name" value="NAD(P)-bd_dom_sf"/>
</dbReference>
<dbReference type="PROSITE" id="PS00670">
    <property type="entry name" value="D_2_HYDROXYACID_DH_2"/>
    <property type="match status" value="1"/>
</dbReference>
<comment type="caution">
    <text evidence="7">The sequence shown here is derived from an EMBL/GenBank/DDBJ whole genome shotgun (WGS) entry which is preliminary data.</text>
</comment>
<reference evidence="7 8" key="1">
    <citation type="submission" date="2019-08" db="EMBL/GenBank/DDBJ databases">
        <title>In-depth cultivation of the pig gut microbiome towards novel bacterial diversity and tailored functional studies.</title>
        <authorList>
            <person name="Wylensek D."/>
            <person name="Hitch T.C.A."/>
            <person name="Clavel T."/>
        </authorList>
    </citation>
    <scope>NUCLEOTIDE SEQUENCE [LARGE SCALE GENOMIC DNA]</scope>
    <source>
        <strain evidence="7 8">Oil+RF-744-WCA-WT-13</strain>
    </source>
</reference>
<feature type="domain" description="D-isomer specific 2-hydroxyacid dehydrogenase NAD-binding" evidence="6">
    <location>
        <begin position="108"/>
        <end position="294"/>
    </location>
</feature>
<organism evidence="7 8">
    <name type="scientific">Bilifractor porci</name>
    <dbReference type="NCBI Taxonomy" id="2606636"/>
    <lineage>
        <taxon>Bacteria</taxon>
        <taxon>Bacillati</taxon>
        <taxon>Bacillota</taxon>
        <taxon>Clostridia</taxon>
        <taxon>Lachnospirales</taxon>
        <taxon>Lachnospiraceae</taxon>
        <taxon>Bilifractor</taxon>
    </lineage>
</organism>
<evidence type="ECO:0000256" key="3">
    <source>
        <dbReference type="ARBA" id="ARBA00023027"/>
    </source>
</evidence>
<dbReference type="InterPro" id="IPR029752">
    <property type="entry name" value="D-isomer_DH_CS1"/>
</dbReference>
<comment type="similarity">
    <text evidence="1 4">Belongs to the D-isomer specific 2-hydroxyacid dehydrogenase family.</text>
</comment>
<evidence type="ECO:0000313" key="7">
    <source>
        <dbReference type="EMBL" id="MST81286.1"/>
    </source>
</evidence>
<dbReference type="PANTHER" id="PTHR43026:SF1">
    <property type="entry name" value="2-HYDROXYACID DEHYDROGENASE HOMOLOG 1-RELATED"/>
    <property type="match status" value="1"/>
</dbReference>
<accession>A0A7X2P6V5</accession>
<dbReference type="EMBL" id="VUMV01000002">
    <property type="protein sequence ID" value="MST81286.1"/>
    <property type="molecule type" value="Genomic_DNA"/>
</dbReference>